<dbReference type="AlphaFoldDB" id="A0A485KBP0"/>
<evidence type="ECO:0000313" key="4">
    <source>
        <dbReference type="Proteomes" id="UP000332933"/>
    </source>
</evidence>
<dbReference type="EMBL" id="CAADRA010000630">
    <property type="protein sequence ID" value="VFT80727.1"/>
    <property type="molecule type" value="Genomic_DNA"/>
</dbReference>
<accession>A0A485KBP0</accession>
<evidence type="ECO:0000313" key="2">
    <source>
        <dbReference type="EMBL" id="KAF0715106.1"/>
    </source>
</evidence>
<dbReference type="Pfam" id="PF13673">
    <property type="entry name" value="Acetyltransf_10"/>
    <property type="match status" value="1"/>
</dbReference>
<dbReference type="SUPFAM" id="SSF55729">
    <property type="entry name" value="Acyl-CoA N-acyltransferases (Nat)"/>
    <property type="match status" value="1"/>
</dbReference>
<evidence type="ECO:0000313" key="3">
    <source>
        <dbReference type="EMBL" id="VFT80727.1"/>
    </source>
</evidence>
<keyword evidence="4" id="KW-1185">Reference proteome</keyword>
<sequence length="182" mass="20248">MWPDGDVLSFDVRHLTLVLPMPPSILPSLTWACLSIHDLSAATLLDIMQLRNDAFLVELQLKYLDYDGYDKPSLHVLATTTENTESRIAAYARIIPPLTVDATQIRPLIGRVVVAPHARGAGLARALMLQAIEVCSARWPHQGIDLCAKFDLEKFYTSLGFETTSSEPYDIYGAAQIDMHRP</sequence>
<dbReference type="CDD" id="cd04301">
    <property type="entry name" value="NAT_SF"/>
    <property type="match status" value="1"/>
</dbReference>
<dbReference type="GO" id="GO:0016747">
    <property type="term" value="F:acyltransferase activity, transferring groups other than amino-acyl groups"/>
    <property type="evidence" value="ECO:0007669"/>
    <property type="project" value="InterPro"/>
</dbReference>
<feature type="domain" description="N-acetyltransferase" evidence="1">
    <location>
        <begin position="34"/>
        <end position="182"/>
    </location>
</feature>
<dbReference type="InterPro" id="IPR000182">
    <property type="entry name" value="GNAT_dom"/>
</dbReference>
<name>A0A485KBP0_9STRA</name>
<proteinExistence type="predicted"/>
<dbReference type="PROSITE" id="PS51186">
    <property type="entry name" value="GNAT"/>
    <property type="match status" value="1"/>
</dbReference>
<dbReference type="Proteomes" id="UP000332933">
    <property type="component" value="Unassembled WGS sequence"/>
</dbReference>
<protein>
    <submittedName>
        <fullName evidence="3">Aste57867_3564 protein</fullName>
    </submittedName>
</protein>
<dbReference type="OrthoDB" id="329272at2759"/>
<dbReference type="Gene3D" id="3.40.630.30">
    <property type="match status" value="1"/>
</dbReference>
<reference evidence="2" key="2">
    <citation type="submission" date="2019-06" db="EMBL/GenBank/DDBJ databases">
        <title>Genomics analysis of Aphanomyces spp. identifies a new class of oomycete effector associated with host adaptation.</title>
        <authorList>
            <person name="Gaulin E."/>
        </authorList>
    </citation>
    <scope>NUCLEOTIDE SEQUENCE</scope>
    <source>
        <strain evidence="2">CBS 578.67</strain>
    </source>
</reference>
<evidence type="ECO:0000259" key="1">
    <source>
        <dbReference type="PROSITE" id="PS51186"/>
    </source>
</evidence>
<dbReference type="InterPro" id="IPR016181">
    <property type="entry name" value="Acyl_CoA_acyltransferase"/>
</dbReference>
<organism evidence="3 4">
    <name type="scientific">Aphanomyces stellatus</name>
    <dbReference type="NCBI Taxonomy" id="120398"/>
    <lineage>
        <taxon>Eukaryota</taxon>
        <taxon>Sar</taxon>
        <taxon>Stramenopiles</taxon>
        <taxon>Oomycota</taxon>
        <taxon>Saprolegniomycetes</taxon>
        <taxon>Saprolegniales</taxon>
        <taxon>Verrucalvaceae</taxon>
        <taxon>Aphanomyces</taxon>
    </lineage>
</organism>
<gene>
    <name evidence="3" type="primary">Aste57867_3564</name>
    <name evidence="2" type="ORF">As57867_003553</name>
    <name evidence="3" type="ORF">ASTE57867_3564</name>
</gene>
<reference evidence="3 4" key="1">
    <citation type="submission" date="2019-03" db="EMBL/GenBank/DDBJ databases">
        <authorList>
            <person name="Gaulin E."/>
            <person name="Dumas B."/>
        </authorList>
    </citation>
    <scope>NUCLEOTIDE SEQUENCE [LARGE SCALE GENOMIC DNA]</scope>
    <source>
        <strain evidence="3">CBS 568.67</strain>
    </source>
</reference>
<dbReference type="EMBL" id="VJMH01000630">
    <property type="protein sequence ID" value="KAF0715106.1"/>
    <property type="molecule type" value="Genomic_DNA"/>
</dbReference>